<dbReference type="Proteomes" id="UP000030766">
    <property type="component" value="Unassembled WGS sequence"/>
</dbReference>
<gene>
    <name evidence="2" type="ORF">FOZG_15902</name>
</gene>
<reference evidence="2" key="2">
    <citation type="submission" date="2012-06" db="EMBL/GenBank/DDBJ databases">
        <title>Annotation of the Genome Sequence of Fusarium oxysporum Fo47.</title>
        <authorList>
            <consortium name="The Broad Institute Genomics Platform"/>
            <person name="Ma L.-J."/>
            <person name="Corby-Kistler H."/>
            <person name="Broz K."/>
            <person name="Gale L.R."/>
            <person name="Jonkers W."/>
            <person name="O'Donnell K."/>
            <person name="Ploetz R."/>
            <person name="Steinberg C."/>
            <person name="Schwartz D.C."/>
            <person name="VanEtten H."/>
            <person name="Zhou S."/>
            <person name="Young S.K."/>
            <person name="Zeng Q."/>
            <person name="Gargeya S."/>
            <person name="Fitzgerald M."/>
            <person name="Abouelleil A."/>
            <person name="Alvarado L."/>
            <person name="Chapman S.B."/>
            <person name="Gainer-Dewar J."/>
            <person name="Goldberg J."/>
            <person name="Griggs A."/>
            <person name="Gujja S."/>
            <person name="Hansen M."/>
            <person name="Howarth C."/>
            <person name="Imamovic A."/>
            <person name="Ireland A."/>
            <person name="Larimer J."/>
            <person name="McCowan C."/>
            <person name="Murphy C."/>
            <person name="Pearson M."/>
            <person name="Poon T.W."/>
            <person name="Priest M."/>
            <person name="Roberts A."/>
            <person name="Saif S."/>
            <person name="Shea T."/>
            <person name="Sykes S."/>
            <person name="Wortman J."/>
            <person name="Nusbaum C."/>
            <person name="Birren B."/>
        </authorList>
    </citation>
    <scope>NUCLEOTIDE SEQUENCE</scope>
    <source>
        <strain evidence="2">Fo47</strain>
    </source>
</reference>
<accession>W9JM08</accession>
<dbReference type="VEuPathDB" id="FungiDB:FOZG_15902"/>
<dbReference type="AlphaFoldDB" id="W9JM08"/>
<feature type="region of interest" description="Disordered" evidence="1">
    <location>
        <begin position="204"/>
        <end position="289"/>
    </location>
</feature>
<organism evidence="2">
    <name type="scientific">Fusarium oxysporum Fo47</name>
    <dbReference type="NCBI Taxonomy" id="660027"/>
    <lineage>
        <taxon>Eukaryota</taxon>
        <taxon>Fungi</taxon>
        <taxon>Dikarya</taxon>
        <taxon>Ascomycota</taxon>
        <taxon>Pezizomycotina</taxon>
        <taxon>Sordariomycetes</taxon>
        <taxon>Hypocreomycetidae</taxon>
        <taxon>Hypocreales</taxon>
        <taxon>Nectriaceae</taxon>
        <taxon>Fusarium</taxon>
        <taxon>Fusarium oxysporum species complex</taxon>
    </lineage>
</organism>
<feature type="compositionally biased region" description="Polar residues" evidence="1">
    <location>
        <begin position="243"/>
        <end position="252"/>
    </location>
</feature>
<dbReference type="HOGENOM" id="CLU_078836_0_0_1"/>
<reference evidence="2" key="1">
    <citation type="submission" date="2011-06" db="EMBL/GenBank/DDBJ databases">
        <title>The Genome Sequence of Fusarium oxysporum Fo47.</title>
        <authorList>
            <consortium name="The Broad Institute Genome Sequencing Platform"/>
            <person name="Ma L.-J."/>
            <person name="Gale L.R."/>
            <person name="Schwartz D.C."/>
            <person name="Zhou S."/>
            <person name="Corby-Kistler H."/>
            <person name="Young S.K."/>
            <person name="Zeng Q."/>
            <person name="Gargeya S."/>
            <person name="Fitzgerald M."/>
            <person name="Haas B."/>
            <person name="Abouelleil A."/>
            <person name="Alvarado L."/>
            <person name="Arachchi H.M."/>
            <person name="Berlin A."/>
            <person name="Brown A."/>
            <person name="Chapman S.B."/>
            <person name="Chen Z."/>
            <person name="Dunbar C."/>
            <person name="Freedman E."/>
            <person name="Gearin G."/>
            <person name="Gellesch M."/>
            <person name="Goldberg J."/>
            <person name="Griggs A."/>
            <person name="Gujja S."/>
            <person name="Heiman D."/>
            <person name="Howarth C."/>
            <person name="Larson L."/>
            <person name="Lui A."/>
            <person name="MacDonald P.J.P."/>
            <person name="Mehta T."/>
            <person name="Montmayeur A."/>
            <person name="Murphy C."/>
            <person name="Neiman D."/>
            <person name="Pearson M."/>
            <person name="Priest M."/>
            <person name="Roberts A."/>
            <person name="Saif S."/>
            <person name="Shea T."/>
            <person name="Shenoy N."/>
            <person name="Sisk P."/>
            <person name="Stolte C."/>
            <person name="Sykes S."/>
            <person name="Wortman J."/>
            <person name="Nusbaum C."/>
            <person name="Birren B."/>
        </authorList>
    </citation>
    <scope>NUCLEOTIDE SEQUENCE [LARGE SCALE GENOMIC DNA]</scope>
    <source>
        <strain evidence="2">Fo47</strain>
    </source>
</reference>
<proteinExistence type="predicted"/>
<evidence type="ECO:0000256" key="1">
    <source>
        <dbReference type="SAM" id="MobiDB-lite"/>
    </source>
</evidence>
<dbReference type="EMBL" id="JH717909">
    <property type="protein sequence ID" value="EWZ30413.1"/>
    <property type="molecule type" value="Genomic_DNA"/>
</dbReference>
<protein>
    <submittedName>
        <fullName evidence="2">Uncharacterized protein</fullName>
    </submittedName>
</protein>
<feature type="compositionally biased region" description="Basic and acidic residues" evidence="1">
    <location>
        <begin position="204"/>
        <end position="222"/>
    </location>
</feature>
<sequence>MRRTLHCLRSADNRLRTWSSIKECVPGCLAIINPNITLKRQCASDRGLFAVATFDTPSHLLDDPEKRKPFGAKRELSENHVFTIFNLARPKMADLDKRKAKKNSELIRQGIVQCLTLEAECEALRDSLAESQGHGQKLEARIAEMTADREGLMKILAEKDTLIERYNALMSETLDRTLRRERQDLRDDEANVLLASEEDIDVEMDKKEKKALEREESSDSERGQLQAKRPSLTRHGALVPRMQVSQIQSPPTSDRRRPQNGRETVPRLLRQDAQMYDSEEGEGLTERDSLLEMAREAAIRKPRKTNH</sequence>
<evidence type="ECO:0000313" key="2">
    <source>
        <dbReference type="EMBL" id="EWZ30413.1"/>
    </source>
</evidence>
<name>W9JM08_FUSOX</name>